<evidence type="ECO:0000256" key="2">
    <source>
        <dbReference type="ARBA" id="ARBA00023002"/>
    </source>
</evidence>
<accession>A0A7X0RFX5</accession>
<dbReference type="AlphaFoldDB" id="A0A7X0RFX5"/>
<evidence type="ECO:0000256" key="1">
    <source>
        <dbReference type="ARBA" id="ARBA00006484"/>
    </source>
</evidence>
<dbReference type="RefSeq" id="WP_185252707.1">
    <property type="nucleotide sequence ID" value="NZ_JACKXE010000001.1"/>
</dbReference>
<keyword evidence="2" id="KW-0560">Oxidoreductase</keyword>
<dbReference type="InterPro" id="IPR036291">
    <property type="entry name" value="NAD(P)-bd_dom_sf"/>
</dbReference>
<dbReference type="PANTHER" id="PTHR43477:SF1">
    <property type="entry name" value="DIHYDROANTICAPSIN 7-DEHYDROGENASE"/>
    <property type="match status" value="1"/>
</dbReference>
<organism evidence="3 4">
    <name type="scientific">Nocardioides luti</name>
    <dbReference type="NCBI Taxonomy" id="2761101"/>
    <lineage>
        <taxon>Bacteria</taxon>
        <taxon>Bacillati</taxon>
        <taxon>Actinomycetota</taxon>
        <taxon>Actinomycetes</taxon>
        <taxon>Propionibacteriales</taxon>
        <taxon>Nocardioidaceae</taxon>
        <taxon>Nocardioides</taxon>
    </lineage>
</organism>
<evidence type="ECO:0000313" key="3">
    <source>
        <dbReference type="EMBL" id="MBB6627561.1"/>
    </source>
</evidence>
<dbReference type="Pfam" id="PF13561">
    <property type="entry name" value="adh_short_C2"/>
    <property type="match status" value="1"/>
</dbReference>
<gene>
    <name evidence="3" type="ORF">H5V45_09520</name>
</gene>
<dbReference type="InterPro" id="IPR002347">
    <property type="entry name" value="SDR_fam"/>
</dbReference>
<dbReference type="Proteomes" id="UP000523955">
    <property type="component" value="Unassembled WGS sequence"/>
</dbReference>
<keyword evidence="4" id="KW-1185">Reference proteome</keyword>
<dbReference type="GO" id="GO:0016491">
    <property type="term" value="F:oxidoreductase activity"/>
    <property type="evidence" value="ECO:0007669"/>
    <property type="project" value="UniProtKB-KW"/>
</dbReference>
<proteinExistence type="inferred from homology"/>
<reference evidence="3 4" key="1">
    <citation type="submission" date="2020-08" db="EMBL/GenBank/DDBJ databases">
        <authorList>
            <person name="Seo M.-J."/>
        </authorList>
    </citation>
    <scope>NUCLEOTIDE SEQUENCE [LARGE SCALE GENOMIC DNA]</scope>
    <source>
        <strain evidence="3 4">KIGAM211</strain>
    </source>
</reference>
<dbReference type="EMBL" id="JACKXE010000001">
    <property type="protein sequence ID" value="MBB6627561.1"/>
    <property type="molecule type" value="Genomic_DNA"/>
</dbReference>
<name>A0A7X0RFX5_9ACTN</name>
<comment type="similarity">
    <text evidence="1">Belongs to the short-chain dehydrogenases/reductases (SDR) family.</text>
</comment>
<dbReference type="Gene3D" id="3.40.50.720">
    <property type="entry name" value="NAD(P)-binding Rossmann-like Domain"/>
    <property type="match status" value="1"/>
</dbReference>
<protein>
    <submittedName>
        <fullName evidence="3">SDR family oxidoreductase</fullName>
    </submittedName>
</protein>
<dbReference type="PANTHER" id="PTHR43477">
    <property type="entry name" value="DIHYDROANTICAPSIN 7-DEHYDROGENASE"/>
    <property type="match status" value="1"/>
</dbReference>
<comment type="caution">
    <text evidence="3">The sequence shown here is derived from an EMBL/GenBank/DDBJ whole genome shotgun (WGS) entry which is preliminary data.</text>
</comment>
<evidence type="ECO:0000313" key="4">
    <source>
        <dbReference type="Proteomes" id="UP000523955"/>
    </source>
</evidence>
<dbReference type="SUPFAM" id="SSF51735">
    <property type="entry name" value="NAD(P)-binding Rossmann-fold domains"/>
    <property type="match status" value="1"/>
</dbReference>
<dbReference type="InterPro" id="IPR051122">
    <property type="entry name" value="SDR_DHRS6-like"/>
</dbReference>
<sequence>MQEKQTQGGTAHIVGSGSIATEIVHRLEAEGWTFVDEISPETELNALVFAQGLAESEVNASAATSFVATVEQLVDRFHEGHARVVALVGREVLGWPTSLEAAVQAGGIASAARSLALKLARRGITVNVVVANLDDLEPDDDAQGVLSDWPAPKPLTLRSITPRDVADAVQFFVDARSGYITGQQFYVCGGSSLVSSLSV</sequence>